<dbReference type="SUPFAM" id="SSF52540">
    <property type="entry name" value="P-loop containing nucleoside triphosphate hydrolases"/>
    <property type="match status" value="1"/>
</dbReference>
<comment type="caution">
    <text evidence="13">The sequence shown here is derived from an EMBL/GenBank/DDBJ whole genome shotgun (WGS) entry which is preliminary data.</text>
</comment>
<feature type="transmembrane region" description="Helical" evidence="10">
    <location>
        <begin position="314"/>
        <end position="335"/>
    </location>
</feature>
<feature type="domain" description="ABC transporter" evidence="11">
    <location>
        <begin position="375"/>
        <end position="617"/>
    </location>
</feature>
<feature type="transmembrane region" description="Helical" evidence="10">
    <location>
        <begin position="48"/>
        <end position="69"/>
    </location>
</feature>
<feature type="region of interest" description="Disordered" evidence="9">
    <location>
        <begin position="1"/>
        <end position="27"/>
    </location>
</feature>
<dbReference type="RefSeq" id="WP_161125807.1">
    <property type="nucleotide sequence ID" value="NZ_VYSB01000015.1"/>
</dbReference>
<evidence type="ECO:0000256" key="9">
    <source>
        <dbReference type="SAM" id="MobiDB-lite"/>
    </source>
</evidence>
<keyword evidence="5" id="KW-0547">Nucleotide-binding</keyword>
<dbReference type="Proteomes" id="UP000481947">
    <property type="component" value="Unassembled WGS sequence"/>
</dbReference>
<sequence length="632" mass="69315">MRHLAHTSPTAATATTAPVGSTAAQPERSDAATLRRLLPYLWQYRWRVALALAFMVGAKLANVGVPLLLKELVDALTPRTGLAPGQAALLVVPLGLLLAYGLLRFSTSLFTELRELIFAKATEGATRAIALQVFGHLHGLSLRFHLERQTGGMTRDVDRGTRGVQSLISYSLYSIFPTLLEVVLVLALLGTKFELWYVWTTLAALAAYVFFTVKVTEWRTQYRREMNELESASQTRAVDSLLNYETVKYFNNEAFESSRYGESLERLRRARVKSQTTLSLLNAGQQLIIATALVAMLWRATSAVTQGGMTLGDLVMINAFMIQLYIPLNFLGVLYREIKQSLTDLDKMFTLLDREREIADAPGAPELALDGPPEVRFESVRFAYEPAREILHGISFTVPAGKTVAVVGPSGSGKSTLARLLYRFYDVGGAAIAPDVAGAIRIAGQDIRQVTQSSLRRAIGIVPQDTVLFNDSIGYNIRYGRPDASREEMVAAAQAAHIHDFIEKLPKGYETVVGERGLKLSGGEKQRVAIARTLLKNPPILIFDEATSALDSANERAIQSELRSAARDKTALVIAHRLSTVVDAHEIIVLEQGQIVERGAHAELLARNGRYAQMWALQQSGAEEAVVTPADA</sequence>
<accession>A0A7C9J7L0</accession>
<feature type="transmembrane region" description="Helical" evidence="10">
    <location>
        <begin position="278"/>
        <end position="298"/>
    </location>
</feature>
<dbReference type="GO" id="GO:0006879">
    <property type="term" value="P:intracellular iron ion homeostasis"/>
    <property type="evidence" value="ECO:0007669"/>
    <property type="project" value="TreeGrafter"/>
</dbReference>
<dbReference type="EMBL" id="VYSB01000015">
    <property type="protein sequence ID" value="MYZ53111.1"/>
    <property type="molecule type" value="Genomic_DNA"/>
</dbReference>
<feature type="compositionally biased region" description="Low complexity" evidence="9">
    <location>
        <begin position="7"/>
        <end position="24"/>
    </location>
</feature>
<dbReference type="InterPro" id="IPR011527">
    <property type="entry name" value="ABC1_TM_dom"/>
</dbReference>
<protein>
    <submittedName>
        <fullName evidence="13">ABC transporter ATP-binding protein/permease</fullName>
    </submittedName>
</protein>
<evidence type="ECO:0000313" key="13">
    <source>
        <dbReference type="EMBL" id="MYZ53111.1"/>
    </source>
</evidence>
<dbReference type="Pfam" id="PF00005">
    <property type="entry name" value="ABC_tran"/>
    <property type="match status" value="1"/>
</dbReference>
<dbReference type="CDD" id="cd03253">
    <property type="entry name" value="ABCC_ATM1_transporter"/>
    <property type="match status" value="1"/>
</dbReference>
<feature type="transmembrane region" description="Helical" evidence="10">
    <location>
        <begin position="167"/>
        <end position="190"/>
    </location>
</feature>
<gene>
    <name evidence="13" type="ORF">F5985_13485</name>
</gene>
<dbReference type="AlphaFoldDB" id="A0A7C9J7L0"/>
<dbReference type="GO" id="GO:0005886">
    <property type="term" value="C:plasma membrane"/>
    <property type="evidence" value="ECO:0007669"/>
    <property type="project" value="UniProtKB-SubCell"/>
</dbReference>
<organism evidence="13 14">
    <name type="scientific">Malikia spinosa</name>
    <dbReference type="NCBI Taxonomy" id="86180"/>
    <lineage>
        <taxon>Bacteria</taxon>
        <taxon>Pseudomonadati</taxon>
        <taxon>Pseudomonadota</taxon>
        <taxon>Betaproteobacteria</taxon>
        <taxon>Burkholderiales</taxon>
        <taxon>Comamonadaceae</taxon>
        <taxon>Malikia</taxon>
    </lineage>
</organism>
<proteinExistence type="predicted"/>
<dbReference type="SUPFAM" id="SSF90123">
    <property type="entry name" value="ABC transporter transmembrane region"/>
    <property type="match status" value="1"/>
</dbReference>
<evidence type="ECO:0000256" key="5">
    <source>
        <dbReference type="ARBA" id="ARBA00022741"/>
    </source>
</evidence>
<evidence type="ECO:0000313" key="14">
    <source>
        <dbReference type="Proteomes" id="UP000481947"/>
    </source>
</evidence>
<reference evidence="13 14" key="1">
    <citation type="submission" date="2019-09" db="EMBL/GenBank/DDBJ databases">
        <title>Identification of Malikia spinosa a prominent benzene-, toluene-, and ethylbenzene-degrading bacterium: enrichment, isolation and whole genome sequencing.</title>
        <authorList>
            <person name="Tancsics A."/>
            <person name="Revesz F."/>
            <person name="Kriszt B."/>
        </authorList>
    </citation>
    <scope>NUCLEOTIDE SEQUENCE [LARGE SCALE GENOMIC DNA]</scope>
    <source>
        <strain evidence="13 14">AB6</strain>
    </source>
</reference>
<dbReference type="InterPro" id="IPR036640">
    <property type="entry name" value="ABC1_TM_sf"/>
</dbReference>
<evidence type="ECO:0000259" key="11">
    <source>
        <dbReference type="PROSITE" id="PS50893"/>
    </source>
</evidence>
<comment type="subcellular location">
    <subcellularLocation>
        <location evidence="1">Cell membrane</location>
        <topology evidence="1">Multi-pass membrane protein</topology>
    </subcellularLocation>
</comment>
<keyword evidence="7 10" id="KW-1133">Transmembrane helix</keyword>
<evidence type="ECO:0000256" key="2">
    <source>
        <dbReference type="ARBA" id="ARBA00022448"/>
    </source>
</evidence>
<dbReference type="GO" id="GO:0016887">
    <property type="term" value="F:ATP hydrolysis activity"/>
    <property type="evidence" value="ECO:0007669"/>
    <property type="project" value="InterPro"/>
</dbReference>
<dbReference type="CDD" id="cd18582">
    <property type="entry name" value="ABC_6TM_ATM1_ABCB7"/>
    <property type="match status" value="1"/>
</dbReference>
<dbReference type="GO" id="GO:0140359">
    <property type="term" value="F:ABC-type transporter activity"/>
    <property type="evidence" value="ECO:0007669"/>
    <property type="project" value="InterPro"/>
</dbReference>
<feature type="transmembrane region" description="Helical" evidence="10">
    <location>
        <begin position="81"/>
        <end position="105"/>
    </location>
</feature>
<dbReference type="Gene3D" id="3.40.50.300">
    <property type="entry name" value="P-loop containing nucleotide triphosphate hydrolases"/>
    <property type="match status" value="1"/>
</dbReference>
<keyword evidence="2" id="KW-0813">Transport</keyword>
<evidence type="ECO:0000256" key="8">
    <source>
        <dbReference type="ARBA" id="ARBA00023136"/>
    </source>
</evidence>
<feature type="domain" description="ABC transmembrane type-1" evidence="12">
    <location>
        <begin position="49"/>
        <end position="340"/>
    </location>
</feature>
<evidence type="ECO:0000259" key="12">
    <source>
        <dbReference type="PROSITE" id="PS50929"/>
    </source>
</evidence>
<dbReference type="Pfam" id="PF00664">
    <property type="entry name" value="ABC_membrane"/>
    <property type="match status" value="1"/>
</dbReference>
<dbReference type="SMART" id="SM00382">
    <property type="entry name" value="AAA"/>
    <property type="match status" value="1"/>
</dbReference>
<keyword evidence="8 10" id="KW-0472">Membrane</keyword>
<keyword evidence="3" id="KW-1003">Cell membrane</keyword>
<dbReference type="PANTHER" id="PTHR24221:SF402">
    <property type="entry name" value="IRON-SULFUR CLUSTERS TRANSPORTER ABCB7, MITOCHONDRIAL"/>
    <property type="match status" value="1"/>
</dbReference>
<dbReference type="PROSITE" id="PS00211">
    <property type="entry name" value="ABC_TRANSPORTER_1"/>
    <property type="match status" value="1"/>
</dbReference>
<dbReference type="InterPro" id="IPR027417">
    <property type="entry name" value="P-loop_NTPase"/>
</dbReference>
<dbReference type="InterPro" id="IPR039421">
    <property type="entry name" value="Type_1_exporter"/>
</dbReference>
<name>A0A7C9J7L0_9BURK</name>
<dbReference type="InterPro" id="IPR003439">
    <property type="entry name" value="ABC_transporter-like_ATP-bd"/>
</dbReference>
<evidence type="ECO:0000256" key="10">
    <source>
        <dbReference type="SAM" id="Phobius"/>
    </source>
</evidence>
<dbReference type="InterPro" id="IPR017871">
    <property type="entry name" value="ABC_transporter-like_CS"/>
</dbReference>
<evidence type="ECO:0000256" key="6">
    <source>
        <dbReference type="ARBA" id="ARBA00022840"/>
    </source>
</evidence>
<evidence type="ECO:0000256" key="1">
    <source>
        <dbReference type="ARBA" id="ARBA00004651"/>
    </source>
</evidence>
<dbReference type="FunFam" id="3.40.50.300:FF:000186">
    <property type="entry name" value="ATP-binding cassette sub-family B member 7, mitochondrial"/>
    <property type="match status" value="1"/>
</dbReference>
<keyword evidence="4 10" id="KW-0812">Transmembrane</keyword>
<dbReference type="InterPro" id="IPR003593">
    <property type="entry name" value="AAA+_ATPase"/>
</dbReference>
<dbReference type="PROSITE" id="PS50929">
    <property type="entry name" value="ABC_TM1F"/>
    <property type="match status" value="1"/>
</dbReference>
<evidence type="ECO:0000256" key="7">
    <source>
        <dbReference type="ARBA" id="ARBA00022989"/>
    </source>
</evidence>
<feature type="transmembrane region" description="Helical" evidence="10">
    <location>
        <begin position="196"/>
        <end position="216"/>
    </location>
</feature>
<dbReference type="GO" id="GO:0005524">
    <property type="term" value="F:ATP binding"/>
    <property type="evidence" value="ECO:0007669"/>
    <property type="project" value="UniProtKB-KW"/>
</dbReference>
<evidence type="ECO:0000256" key="3">
    <source>
        <dbReference type="ARBA" id="ARBA00022475"/>
    </source>
</evidence>
<keyword evidence="6 13" id="KW-0067">ATP-binding</keyword>
<dbReference type="PROSITE" id="PS50893">
    <property type="entry name" value="ABC_TRANSPORTER_2"/>
    <property type="match status" value="1"/>
</dbReference>
<evidence type="ECO:0000256" key="4">
    <source>
        <dbReference type="ARBA" id="ARBA00022692"/>
    </source>
</evidence>
<dbReference type="PANTHER" id="PTHR24221">
    <property type="entry name" value="ATP-BINDING CASSETTE SUB-FAMILY B"/>
    <property type="match status" value="1"/>
</dbReference>
<dbReference type="Gene3D" id="1.20.1560.10">
    <property type="entry name" value="ABC transporter type 1, transmembrane domain"/>
    <property type="match status" value="1"/>
</dbReference>